<dbReference type="Proteomes" id="UP001153737">
    <property type="component" value="Chromosome 2"/>
</dbReference>
<evidence type="ECO:0000256" key="1">
    <source>
        <dbReference type="ARBA" id="ARBA00010597"/>
    </source>
</evidence>
<dbReference type="PRINTS" id="PR02065">
    <property type="entry name" value="PROTEINDPCD"/>
</dbReference>
<reference evidence="3" key="2">
    <citation type="submission" date="2022-10" db="EMBL/GenBank/DDBJ databases">
        <authorList>
            <consortium name="ENA_rothamsted_submissions"/>
            <consortium name="culmorum"/>
            <person name="King R."/>
        </authorList>
    </citation>
    <scope>NUCLEOTIDE SEQUENCE</scope>
</reference>
<evidence type="ECO:0000256" key="2">
    <source>
        <dbReference type="ARBA" id="ARBA00020330"/>
    </source>
</evidence>
<dbReference type="PANTHER" id="PTHR31921">
    <property type="entry name" value="PROTEIN DPCD"/>
    <property type="match status" value="1"/>
</dbReference>
<dbReference type="AlphaFoldDB" id="A0A9P0DQW9"/>
<reference evidence="3" key="1">
    <citation type="submission" date="2022-01" db="EMBL/GenBank/DDBJ databases">
        <authorList>
            <person name="King R."/>
        </authorList>
    </citation>
    <scope>NUCLEOTIDE SEQUENCE</scope>
</reference>
<evidence type="ECO:0000313" key="4">
    <source>
        <dbReference type="Proteomes" id="UP001153737"/>
    </source>
</evidence>
<protein>
    <recommendedName>
        <fullName evidence="2">Protein DPCD</fullName>
    </recommendedName>
</protein>
<organism evidence="3 4">
    <name type="scientific">Phaedon cochleariae</name>
    <name type="common">Mustard beetle</name>
    <dbReference type="NCBI Taxonomy" id="80249"/>
    <lineage>
        <taxon>Eukaryota</taxon>
        <taxon>Metazoa</taxon>
        <taxon>Ecdysozoa</taxon>
        <taxon>Arthropoda</taxon>
        <taxon>Hexapoda</taxon>
        <taxon>Insecta</taxon>
        <taxon>Pterygota</taxon>
        <taxon>Neoptera</taxon>
        <taxon>Endopterygota</taxon>
        <taxon>Coleoptera</taxon>
        <taxon>Polyphaga</taxon>
        <taxon>Cucujiformia</taxon>
        <taxon>Chrysomeloidea</taxon>
        <taxon>Chrysomelidae</taxon>
        <taxon>Chrysomelinae</taxon>
        <taxon>Chrysomelini</taxon>
        <taxon>Phaedon</taxon>
    </lineage>
</organism>
<dbReference type="EMBL" id="OU896708">
    <property type="protein sequence ID" value="CAH1155587.1"/>
    <property type="molecule type" value="Genomic_DNA"/>
</dbReference>
<evidence type="ECO:0000313" key="3">
    <source>
        <dbReference type="EMBL" id="CAH1155587.1"/>
    </source>
</evidence>
<name>A0A9P0DQW9_PHACE</name>
<dbReference type="PANTHER" id="PTHR31921:SF1">
    <property type="entry name" value="PROTEIN DPCD"/>
    <property type="match status" value="1"/>
</dbReference>
<proteinExistence type="inferred from homology"/>
<dbReference type="InterPro" id="IPR026224">
    <property type="entry name" value="DPCD"/>
</dbReference>
<dbReference type="Pfam" id="PF14913">
    <property type="entry name" value="DPCD"/>
    <property type="match status" value="1"/>
</dbReference>
<accession>A0A9P0DQW9</accession>
<gene>
    <name evidence="3" type="ORF">PHAECO_LOCUS6785</name>
</gene>
<comment type="similarity">
    <text evidence="1">Belongs to the DPCD family.</text>
</comment>
<sequence length="198" mass="23299">MSDWLSQIKNAKKSCLVDRNLKKVHYAFENGREMVEEYNMDTNVLTRRAWKSKKELGLQDNWEVEMGDPEPTPSKDETLIQESSNQPFVTRRNTRVNLEWRIRNLPYPLSIYSVTVNPEEGCLVIKTTNNKYFKKLAVPELQRLNIVLEPCKISFSHKFNTLIVVYEKPNELIEFEKLVLKEIQSVKQKNHDMDCHPS</sequence>
<dbReference type="OrthoDB" id="10256139at2759"/>
<keyword evidence="4" id="KW-1185">Reference proteome</keyword>